<name>A0ACC2LBL6_PERAE</name>
<sequence>MSFSISIARHGHSVSSKSSVAVRGTSGVGKAWEEARLARSVCLQKQPPKENLVRSVPVPEIIKQRSDLCPIDDCKSRLPK</sequence>
<gene>
    <name evidence="1" type="ORF">MRB53_023973</name>
</gene>
<dbReference type="EMBL" id="CM056815">
    <property type="protein sequence ID" value="KAJ8630650.1"/>
    <property type="molecule type" value="Genomic_DNA"/>
</dbReference>
<proteinExistence type="predicted"/>
<evidence type="ECO:0000313" key="1">
    <source>
        <dbReference type="EMBL" id="KAJ8630650.1"/>
    </source>
</evidence>
<comment type="caution">
    <text evidence="1">The sequence shown here is derived from an EMBL/GenBank/DDBJ whole genome shotgun (WGS) entry which is preliminary data.</text>
</comment>
<organism evidence="1 2">
    <name type="scientific">Persea americana</name>
    <name type="common">Avocado</name>
    <dbReference type="NCBI Taxonomy" id="3435"/>
    <lineage>
        <taxon>Eukaryota</taxon>
        <taxon>Viridiplantae</taxon>
        <taxon>Streptophyta</taxon>
        <taxon>Embryophyta</taxon>
        <taxon>Tracheophyta</taxon>
        <taxon>Spermatophyta</taxon>
        <taxon>Magnoliopsida</taxon>
        <taxon>Magnoliidae</taxon>
        <taxon>Laurales</taxon>
        <taxon>Lauraceae</taxon>
        <taxon>Persea</taxon>
    </lineage>
</organism>
<dbReference type="Proteomes" id="UP001234297">
    <property type="component" value="Chromosome 7"/>
</dbReference>
<evidence type="ECO:0000313" key="2">
    <source>
        <dbReference type="Proteomes" id="UP001234297"/>
    </source>
</evidence>
<accession>A0ACC2LBL6</accession>
<reference evidence="1 2" key="1">
    <citation type="journal article" date="2022" name="Hortic Res">
        <title>A haplotype resolved chromosomal level avocado genome allows analysis of novel avocado genes.</title>
        <authorList>
            <person name="Nath O."/>
            <person name="Fletcher S.J."/>
            <person name="Hayward A."/>
            <person name="Shaw L.M."/>
            <person name="Masouleh A.K."/>
            <person name="Furtado A."/>
            <person name="Henry R.J."/>
            <person name="Mitter N."/>
        </authorList>
    </citation>
    <scope>NUCLEOTIDE SEQUENCE [LARGE SCALE GENOMIC DNA]</scope>
    <source>
        <strain evidence="2">cv. Hass</strain>
    </source>
</reference>
<protein>
    <submittedName>
        <fullName evidence="1">Uncharacterized protein</fullName>
    </submittedName>
</protein>
<keyword evidence="2" id="KW-1185">Reference proteome</keyword>